<evidence type="ECO:0000256" key="7">
    <source>
        <dbReference type="ARBA" id="ARBA00022722"/>
    </source>
</evidence>
<dbReference type="GO" id="GO:0003723">
    <property type="term" value="F:RNA binding"/>
    <property type="evidence" value="ECO:0007669"/>
    <property type="project" value="UniProtKB-UniRule"/>
</dbReference>
<dbReference type="AlphaFoldDB" id="A0A291GYV6"/>
<evidence type="ECO:0000256" key="5">
    <source>
        <dbReference type="ARBA" id="ARBA00007383"/>
    </source>
</evidence>
<proteinExistence type="inferred from homology"/>
<dbReference type="Proteomes" id="UP000217889">
    <property type="component" value="Chromosome"/>
</dbReference>
<dbReference type="GO" id="GO:0046872">
    <property type="term" value="F:metal ion binding"/>
    <property type="evidence" value="ECO:0007669"/>
    <property type="project" value="UniProtKB-KW"/>
</dbReference>
<dbReference type="PANTHER" id="PTHR10954">
    <property type="entry name" value="RIBONUCLEASE H2 SUBUNIT A"/>
    <property type="match status" value="1"/>
</dbReference>
<keyword evidence="9 12" id="KW-0255">Endonuclease</keyword>
<dbReference type="GO" id="GO:0043137">
    <property type="term" value="P:DNA replication, removal of RNA primer"/>
    <property type="evidence" value="ECO:0007669"/>
    <property type="project" value="TreeGrafter"/>
</dbReference>
<evidence type="ECO:0000256" key="8">
    <source>
        <dbReference type="ARBA" id="ARBA00022723"/>
    </source>
</evidence>
<dbReference type="Pfam" id="PF01351">
    <property type="entry name" value="RNase_HII"/>
    <property type="match status" value="1"/>
</dbReference>
<evidence type="ECO:0000256" key="11">
    <source>
        <dbReference type="ARBA" id="ARBA00023211"/>
    </source>
</evidence>
<dbReference type="KEGG" id="bgg:CFK41_11880"/>
<dbReference type="EMBL" id="CP023564">
    <property type="protein sequence ID" value="ATG55390.1"/>
    <property type="molecule type" value="Genomic_DNA"/>
</dbReference>
<comment type="catalytic activity">
    <reaction evidence="1 12 13">
        <text>Endonucleolytic cleavage to 5'-phosphomonoester.</text>
        <dbReference type="EC" id="3.1.26.4"/>
    </reaction>
</comment>
<feature type="binding site" evidence="12">
    <location>
        <position position="128"/>
    </location>
    <ligand>
        <name>a divalent metal cation</name>
        <dbReference type="ChEBI" id="CHEBI:60240"/>
    </ligand>
</feature>
<evidence type="ECO:0000256" key="14">
    <source>
        <dbReference type="SAM" id="MobiDB-lite"/>
    </source>
</evidence>
<feature type="binding site" evidence="12">
    <location>
        <position position="30"/>
    </location>
    <ligand>
        <name>a divalent metal cation</name>
        <dbReference type="ChEBI" id="CHEBI:60240"/>
    </ligand>
</feature>
<dbReference type="CDD" id="cd07182">
    <property type="entry name" value="RNase_HII_bacteria_HII_like"/>
    <property type="match status" value="1"/>
</dbReference>
<protein>
    <recommendedName>
        <fullName evidence="13">Ribonuclease</fullName>
        <ecNumber evidence="13">3.1.26.4</ecNumber>
    </recommendedName>
</protein>
<dbReference type="OrthoDB" id="9803420at2"/>
<comment type="subcellular location">
    <subcellularLocation>
        <location evidence="4">Cytoplasm</location>
    </subcellularLocation>
</comment>
<keyword evidence="11" id="KW-0464">Manganese</keyword>
<dbReference type="GO" id="GO:0032299">
    <property type="term" value="C:ribonuclease H2 complex"/>
    <property type="evidence" value="ECO:0007669"/>
    <property type="project" value="TreeGrafter"/>
</dbReference>
<dbReference type="RefSeq" id="WP_096799851.1">
    <property type="nucleotide sequence ID" value="NZ_CP023564.1"/>
</dbReference>
<reference evidence="16 17" key="1">
    <citation type="journal article" date="2014" name="Int. J. Syst. Evol. Microbiol.">
        <title>Brachybacterium ginsengisoli sp. nov., isolated from soil of a ginseng field.</title>
        <authorList>
            <person name="Hoang V.A."/>
            <person name="Kim Y.J."/>
            <person name="Nguyen N.L."/>
            <person name="Yang D.C."/>
        </authorList>
    </citation>
    <scope>NUCLEOTIDE SEQUENCE [LARGE SCALE GENOMIC DNA]</scope>
    <source>
        <strain evidence="16 17">DCY80</strain>
    </source>
</reference>
<accession>A0A291GYV6</accession>
<feature type="binding site" evidence="12">
    <location>
        <position position="29"/>
    </location>
    <ligand>
        <name>a divalent metal cation</name>
        <dbReference type="ChEBI" id="CHEBI:60240"/>
    </ligand>
</feature>
<organism evidence="16 17">
    <name type="scientific">Brachybacterium ginsengisoli</name>
    <dbReference type="NCBI Taxonomy" id="1331682"/>
    <lineage>
        <taxon>Bacteria</taxon>
        <taxon>Bacillati</taxon>
        <taxon>Actinomycetota</taxon>
        <taxon>Actinomycetes</taxon>
        <taxon>Micrococcales</taxon>
        <taxon>Dermabacteraceae</taxon>
        <taxon>Brachybacterium</taxon>
    </lineage>
</organism>
<dbReference type="Gene3D" id="3.30.420.10">
    <property type="entry name" value="Ribonuclease H-like superfamily/Ribonuclease H"/>
    <property type="match status" value="1"/>
</dbReference>
<dbReference type="InterPro" id="IPR012337">
    <property type="entry name" value="RNaseH-like_sf"/>
</dbReference>
<dbReference type="NCBIfam" id="NF000595">
    <property type="entry name" value="PRK00015.1-3"/>
    <property type="match status" value="1"/>
</dbReference>
<comment type="similarity">
    <text evidence="5 13">Belongs to the RNase HII family.</text>
</comment>
<evidence type="ECO:0000256" key="9">
    <source>
        <dbReference type="ARBA" id="ARBA00022759"/>
    </source>
</evidence>
<keyword evidence="10 12" id="KW-0378">Hydrolase</keyword>
<dbReference type="GO" id="GO:0005737">
    <property type="term" value="C:cytoplasm"/>
    <property type="evidence" value="ECO:0007669"/>
    <property type="project" value="UniProtKB-SubCell"/>
</dbReference>
<comment type="cofactor">
    <cofactor evidence="12">
        <name>Mn(2+)</name>
        <dbReference type="ChEBI" id="CHEBI:29035"/>
    </cofactor>
    <cofactor evidence="12">
        <name>Mg(2+)</name>
        <dbReference type="ChEBI" id="CHEBI:18420"/>
    </cofactor>
    <text evidence="12">Manganese or magnesium. Binds 1 divalent metal ion per monomer in the absence of substrate. May bind a second metal ion after substrate binding.</text>
</comment>
<comment type="function">
    <text evidence="3 13">Endonuclease that specifically degrades the RNA of RNA-DNA hybrids.</text>
</comment>
<feature type="region of interest" description="Disordered" evidence="14">
    <location>
        <begin position="213"/>
        <end position="232"/>
    </location>
</feature>
<feature type="compositionally biased region" description="Low complexity" evidence="14">
    <location>
        <begin position="240"/>
        <end position="258"/>
    </location>
</feature>
<dbReference type="InterPro" id="IPR036397">
    <property type="entry name" value="RNaseH_sf"/>
</dbReference>
<sequence>MSPVDPTLEVERALAARRGGGRRIVVGIDEVGRGALAGPVAVGACAIEVVDGVIAPLPEGVRDSKKLTARRREALVDPIRESARAGAVGWASAAEIDEIGIMPALTRAALRALEGLGLDGEVDAIVLDGDVDVLTPSLAAARRPAPLVHLQVAADRDCASVSAASILAKVARDALMVELDAQAPDFGWASNKGYGSAAHREAIDRLGAHEHHRRSWRLGSRPAASAVPAARPAPVPVPSAMPVAPDDAPAEVPSAPAAGVLWDDQWYPQDGKERR</sequence>
<keyword evidence="17" id="KW-1185">Reference proteome</keyword>
<feature type="compositionally biased region" description="Low complexity" evidence="14">
    <location>
        <begin position="220"/>
        <end position="230"/>
    </location>
</feature>
<feature type="region of interest" description="Disordered" evidence="14">
    <location>
        <begin position="237"/>
        <end position="275"/>
    </location>
</feature>
<dbReference type="PANTHER" id="PTHR10954:SF18">
    <property type="entry name" value="RIBONUCLEASE HII"/>
    <property type="match status" value="1"/>
</dbReference>
<dbReference type="SUPFAM" id="SSF53098">
    <property type="entry name" value="Ribonuclease H-like"/>
    <property type="match status" value="1"/>
</dbReference>
<evidence type="ECO:0000259" key="15">
    <source>
        <dbReference type="PROSITE" id="PS51975"/>
    </source>
</evidence>
<name>A0A291GYV6_9MICO</name>
<keyword evidence="8 12" id="KW-0479">Metal-binding</keyword>
<dbReference type="GO" id="GO:0004523">
    <property type="term" value="F:RNA-DNA hybrid ribonuclease activity"/>
    <property type="evidence" value="ECO:0007669"/>
    <property type="project" value="UniProtKB-UniRule"/>
</dbReference>
<keyword evidence="6" id="KW-0963">Cytoplasm</keyword>
<dbReference type="GO" id="GO:0006298">
    <property type="term" value="P:mismatch repair"/>
    <property type="evidence" value="ECO:0007669"/>
    <property type="project" value="TreeGrafter"/>
</dbReference>
<feature type="domain" description="RNase H type-2" evidence="15">
    <location>
        <begin position="23"/>
        <end position="228"/>
    </location>
</feature>
<keyword evidence="7 12" id="KW-0540">Nuclease</keyword>
<evidence type="ECO:0000256" key="1">
    <source>
        <dbReference type="ARBA" id="ARBA00000077"/>
    </source>
</evidence>
<evidence type="ECO:0000256" key="3">
    <source>
        <dbReference type="ARBA" id="ARBA00004065"/>
    </source>
</evidence>
<dbReference type="EC" id="3.1.26.4" evidence="13"/>
<evidence type="ECO:0000256" key="10">
    <source>
        <dbReference type="ARBA" id="ARBA00022801"/>
    </source>
</evidence>
<evidence type="ECO:0000313" key="17">
    <source>
        <dbReference type="Proteomes" id="UP000217889"/>
    </source>
</evidence>
<dbReference type="InterPro" id="IPR024567">
    <property type="entry name" value="RNase_HII/HIII_dom"/>
</dbReference>
<evidence type="ECO:0000256" key="13">
    <source>
        <dbReference type="RuleBase" id="RU003515"/>
    </source>
</evidence>
<evidence type="ECO:0000256" key="6">
    <source>
        <dbReference type="ARBA" id="ARBA00022490"/>
    </source>
</evidence>
<evidence type="ECO:0000256" key="12">
    <source>
        <dbReference type="PROSITE-ProRule" id="PRU01319"/>
    </source>
</evidence>
<evidence type="ECO:0000256" key="4">
    <source>
        <dbReference type="ARBA" id="ARBA00004496"/>
    </source>
</evidence>
<dbReference type="InterPro" id="IPR001352">
    <property type="entry name" value="RNase_HII/HIII"/>
</dbReference>
<dbReference type="InterPro" id="IPR022898">
    <property type="entry name" value="RNase_HII"/>
</dbReference>
<evidence type="ECO:0000313" key="16">
    <source>
        <dbReference type="EMBL" id="ATG55390.1"/>
    </source>
</evidence>
<dbReference type="PROSITE" id="PS51975">
    <property type="entry name" value="RNASE_H_2"/>
    <property type="match status" value="1"/>
</dbReference>
<gene>
    <name evidence="16" type="ORF">CFK41_11880</name>
</gene>
<comment type="cofactor">
    <cofactor evidence="2">
        <name>Mg(2+)</name>
        <dbReference type="ChEBI" id="CHEBI:18420"/>
    </cofactor>
</comment>
<evidence type="ECO:0000256" key="2">
    <source>
        <dbReference type="ARBA" id="ARBA00001946"/>
    </source>
</evidence>